<dbReference type="Pfam" id="PF00248">
    <property type="entry name" value="Aldo_ket_red"/>
    <property type="match status" value="1"/>
</dbReference>
<dbReference type="AlphaFoldDB" id="A0A7X6MZK8"/>
<dbReference type="RefSeq" id="WP_168548050.1">
    <property type="nucleotide sequence ID" value="NZ_JAAXPR010000001.1"/>
</dbReference>
<reference evidence="8 9" key="1">
    <citation type="submission" date="2020-04" db="EMBL/GenBank/DDBJ databases">
        <title>MicrobeNet Type strains.</title>
        <authorList>
            <person name="Nicholson A.C."/>
        </authorList>
    </citation>
    <scope>NUCLEOTIDE SEQUENCE [LARGE SCALE GENOMIC DNA]</scope>
    <source>
        <strain evidence="8 9">CCUG 69612</strain>
    </source>
</reference>
<evidence type="ECO:0000256" key="3">
    <source>
        <dbReference type="ARBA" id="ARBA00023002"/>
    </source>
</evidence>
<feature type="domain" description="NADP-dependent oxidoreductase" evidence="7">
    <location>
        <begin position="19"/>
        <end position="272"/>
    </location>
</feature>
<proteinExistence type="inferred from homology"/>
<evidence type="ECO:0000256" key="2">
    <source>
        <dbReference type="ARBA" id="ARBA00022857"/>
    </source>
</evidence>
<sequence>MSILKETFTLANGVEIHKVGLGTWQSAPNDAYRATKFALENGYYHVDTAYVYGNQEEVGRGVKDSGLARKEVFITSKIPAEWKSYEESVRAIDESLKQLGVDYIDLMLIHAPRPWSEMHKRPIINHYYDENAEMWRALEDAYEAGKLRAIGVSNFSVDDLEHLLEKARITPMVNQIIYHIGNTNPEVLAFCEKHNILVEGYSPIATGRLLGDEGIQKMADKYVKSIPQICIRYLLEKNILPLPKSVHEEYILQNGQVDFTIEPEDMTYLDSL</sequence>
<dbReference type="InterPro" id="IPR036812">
    <property type="entry name" value="NAD(P)_OxRdtase_dom_sf"/>
</dbReference>
<keyword evidence="3" id="KW-0560">Oxidoreductase</keyword>
<dbReference type="PANTHER" id="PTHR43827">
    <property type="entry name" value="2,5-DIKETO-D-GLUCONIC ACID REDUCTASE"/>
    <property type="match status" value="1"/>
</dbReference>
<dbReference type="PANTHER" id="PTHR43827:SF3">
    <property type="entry name" value="NADP-DEPENDENT OXIDOREDUCTASE DOMAIN-CONTAINING PROTEIN"/>
    <property type="match status" value="1"/>
</dbReference>
<evidence type="ECO:0000256" key="4">
    <source>
        <dbReference type="PIRSR" id="PIRSR000097-1"/>
    </source>
</evidence>
<evidence type="ECO:0000256" key="6">
    <source>
        <dbReference type="PIRSR" id="PIRSR000097-3"/>
    </source>
</evidence>
<feature type="site" description="Lowers pKa of active site Tyr" evidence="6">
    <location>
        <position position="77"/>
    </location>
</feature>
<dbReference type="EMBL" id="JAAXPR010000001">
    <property type="protein sequence ID" value="NKZ19284.1"/>
    <property type="molecule type" value="Genomic_DNA"/>
</dbReference>
<organism evidence="8 9">
    <name type="scientific">Streptococcus ovuberis</name>
    <dbReference type="NCBI Taxonomy" id="1936207"/>
    <lineage>
        <taxon>Bacteria</taxon>
        <taxon>Bacillati</taxon>
        <taxon>Bacillota</taxon>
        <taxon>Bacilli</taxon>
        <taxon>Lactobacillales</taxon>
        <taxon>Streptococcaceae</taxon>
        <taxon>Streptococcus</taxon>
    </lineage>
</organism>
<dbReference type="CDD" id="cd19071">
    <property type="entry name" value="AKR_AKR1-5-like"/>
    <property type="match status" value="1"/>
</dbReference>
<accession>A0A7X6MZK8</accession>
<evidence type="ECO:0000256" key="1">
    <source>
        <dbReference type="ARBA" id="ARBA00007905"/>
    </source>
</evidence>
<name>A0A7X6MZK8_9STRE</name>
<dbReference type="SUPFAM" id="SSF51430">
    <property type="entry name" value="NAD(P)-linked oxidoreductase"/>
    <property type="match status" value="1"/>
</dbReference>
<gene>
    <name evidence="8" type="ORF">HF992_00190</name>
</gene>
<evidence type="ECO:0000313" key="8">
    <source>
        <dbReference type="EMBL" id="NKZ19284.1"/>
    </source>
</evidence>
<dbReference type="FunFam" id="3.20.20.100:FF:000002">
    <property type="entry name" value="2,5-diketo-D-gluconic acid reductase A"/>
    <property type="match status" value="1"/>
</dbReference>
<dbReference type="PIRSF" id="PIRSF000097">
    <property type="entry name" value="AKR"/>
    <property type="match status" value="1"/>
</dbReference>
<dbReference type="PRINTS" id="PR00069">
    <property type="entry name" value="ALDKETRDTASE"/>
</dbReference>
<comment type="caution">
    <text evidence="8">The sequence shown here is derived from an EMBL/GenBank/DDBJ whole genome shotgun (WGS) entry which is preliminary data.</text>
</comment>
<keyword evidence="9" id="KW-1185">Reference proteome</keyword>
<evidence type="ECO:0000256" key="5">
    <source>
        <dbReference type="PIRSR" id="PIRSR000097-2"/>
    </source>
</evidence>
<protein>
    <submittedName>
        <fullName evidence="8">Aldo/keto reductase</fullName>
    </submittedName>
</protein>
<dbReference type="Proteomes" id="UP000522720">
    <property type="component" value="Unassembled WGS sequence"/>
</dbReference>
<feature type="active site" description="Proton donor" evidence="4">
    <location>
        <position position="52"/>
    </location>
</feature>
<dbReference type="InterPro" id="IPR023210">
    <property type="entry name" value="NADP_OxRdtase_dom"/>
</dbReference>
<comment type="similarity">
    <text evidence="1">Belongs to the aldo/keto reductase family.</text>
</comment>
<dbReference type="InterPro" id="IPR020471">
    <property type="entry name" value="AKR"/>
</dbReference>
<dbReference type="GO" id="GO:0016616">
    <property type="term" value="F:oxidoreductase activity, acting on the CH-OH group of donors, NAD or NADP as acceptor"/>
    <property type="evidence" value="ECO:0007669"/>
    <property type="project" value="UniProtKB-ARBA"/>
</dbReference>
<dbReference type="Gene3D" id="3.20.20.100">
    <property type="entry name" value="NADP-dependent oxidoreductase domain"/>
    <property type="match status" value="1"/>
</dbReference>
<feature type="binding site" evidence="5">
    <location>
        <position position="110"/>
    </location>
    <ligand>
        <name>substrate</name>
    </ligand>
</feature>
<evidence type="ECO:0000259" key="7">
    <source>
        <dbReference type="Pfam" id="PF00248"/>
    </source>
</evidence>
<evidence type="ECO:0000313" key="9">
    <source>
        <dbReference type="Proteomes" id="UP000522720"/>
    </source>
</evidence>
<keyword evidence="2" id="KW-0521">NADP</keyword>